<dbReference type="Pfam" id="PF02576">
    <property type="entry name" value="RimP_N"/>
    <property type="match status" value="1"/>
</dbReference>
<feature type="domain" description="Ribosome maturation factor RimP N-terminal" evidence="5">
    <location>
        <begin position="7"/>
        <end position="80"/>
    </location>
</feature>
<dbReference type="Proteomes" id="UP000295357">
    <property type="component" value="Unassembled WGS sequence"/>
</dbReference>
<evidence type="ECO:0000256" key="2">
    <source>
        <dbReference type="ARBA" id="ARBA00022517"/>
    </source>
</evidence>
<dbReference type="SUPFAM" id="SSF75420">
    <property type="entry name" value="YhbC-like, N-terminal domain"/>
    <property type="match status" value="1"/>
</dbReference>
<comment type="subcellular location">
    <subcellularLocation>
        <location evidence="3">Cytoplasm</location>
    </subcellularLocation>
</comment>
<comment type="caution">
    <text evidence="7">The sequence shown here is derived from an EMBL/GenBank/DDBJ whole genome shotgun (WGS) entry which is preliminary data.</text>
</comment>
<dbReference type="OrthoDB" id="9805006at2"/>
<comment type="function">
    <text evidence="3">Required for maturation of 30S ribosomal subunits.</text>
</comment>
<dbReference type="GO" id="GO:0000028">
    <property type="term" value="P:ribosomal small subunit assembly"/>
    <property type="evidence" value="ECO:0007669"/>
    <property type="project" value="TreeGrafter"/>
</dbReference>
<dbReference type="InterPro" id="IPR028998">
    <property type="entry name" value="RimP_C"/>
</dbReference>
<sequence>MSWQAAVEKTVIGLGYDLVDCERSAGGLLRVYIDKLADQALAGEVISVDDCEKVTRQLQYVLEVENADYQRLEVSSPGLDRPLNKAADYARFTGEQIEITLKLAFQGRKRYSGELQALDAAEGEAAGWRLVFNDGKQDQALDFSLDEVRSAKLVPAIDFKGRKSKPAAGESQDKTNKADGKKAASKKKKQSNAKARQQQDDEESPAAAGKDDKVDGGLDQ</sequence>
<evidence type="ECO:0000259" key="6">
    <source>
        <dbReference type="Pfam" id="PF17384"/>
    </source>
</evidence>
<evidence type="ECO:0000256" key="3">
    <source>
        <dbReference type="HAMAP-Rule" id="MF_01077"/>
    </source>
</evidence>
<gene>
    <name evidence="3" type="primary">rimP</name>
    <name evidence="7" type="ORF">DFR39_104341</name>
</gene>
<dbReference type="InterPro" id="IPR035956">
    <property type="entry name" value="RimP_N_sf"/>
</dbReference>
<dbReference type="EMBL" id="SNXE01000004">
    <property type="protein sequence ID" value="TDP09776.1"/>
    <property type="molecule type" value="Genomic_DNA"/>
</dbReference>
<dbReference type="InterPro" id="IPR003728">
    <property type="entry name" value="Ribosome_maturation_RimP"/>
</dbReference>
<feature type="domain" description="Ribosome maturation factor RimP C-terminal" evidence="6">
    <location>
        <begin position="83"/>
        <end position="156"/>
    </location>
</feature>
<feature type="compositionally biased region" description="Basic and acidic residues" evidence="4">
    <location>
        <begin position="209"/>
        <end position="220"/>
    </location>
</feature>
<dbReference type="Pfam" id="PF17384">
    <property type="entry name" value="DUF150_C"/>
    <property type="match status" value="1"/>
</dbReference>
<feature type="compositionally biased region" description="Basic and acidic residues" evidence="4">
    <location>
        <begin position="171"/>
        <end position="182"/>
    </location>
</feature>
<dbReference type="PANTHER" id="PTHR33867:SF1">
    <property type="entry name" value="RIBOSOME MATURATION FACTOR RIMP"/>
    <property type="match status" value="1"/>
</dbReference>
<evidence type="ECO:0000313" key="7">
    <source>
        <dbReference type="EMBL" id="TDP09776.1"/>
    </source>
</evidence>
<dbReference type="AlphaFoldDB" id="A0A4R6N4C1"/>
<dbReference type="SUPFAM" id="SSF74942">
    <property type="entry name" value="YhbC-like, C-terminal domain"/>
    <property type="match status" value="1"/>
</dbReference>
<dbReference type="CDD" id="cd01734">
    <property type="entry name" value="YlxS_C"/>
    <property type="match status" value="1"/>
</dbReference>
<evidence type="ECO:0000313" key="8">
    <source>
        <dbReference type="Proteomes" id="UP000295357"/>
    </source>
</evidence>
<dbReference type="InterPro" id="IPR036847">
    <property type="entry name" value="RimP_C_sf"/>
</dbReference>
<protein>
    <recommendedName>
        <fullName evidence="3">Ribosome maturation factor RimP</fullName>
    </recommendedName>
</protein>
<dbReference type="PANTHER" id="PTHR33867">
    <property type="entry name" value="RIBOSOME MATURATION FACTOR RIMP"/>
    <property type="match status" value="1"/>
</dbReference>
<keyword evidence="1 3" id="KW-0963">Cytoplasm</keyword>
<feature type="region of interest" description="Disordered" evidence="4">
    <location>
        <begin position="162"/>
        <end position="220"/>
    </location>
</feature>
<name>A0A4R6N4C1_9BURK</name>
<dbReference type="GO" id="GO:0006412">
    <property type="term" value="P:translation"/>
    <property type="evidence" value="ECO:0007669"/>
    <property type="project" value="TreeGrafter"/>
</dbReference>
<dbReference type="GO" id="GO:0005829">
    <property type="term" value="C:cytosol"/>
    <property type="evidence" value="ECO:0007669"/>
    <property type="project" value="TreeGrafter"/>
</dbReference>
<dbReference type="Gene3D" id="2.30.30.180">
    <property type="entry name" value="Ribosome maturation factor RimP, C-terminal domain"/>
    <property type="match status" value="1"/>
</dbReference>
<comment type="similarity">
    <text evidence="3">Belongs to the RimP family.</text>
</comment>
<evidence type="ECO:0000256" key="1">
    <source>
        <dbReference type="ARBA" id="ARBA00022490"/>
    </source>
</evidence>
<evidence type="ECO:0000256" key="4">
    <source>
        <dbReference type="SAM" id="MobiDB-lite"/>
    </source>
</evidence>
<keyword evidence="2 3" id="KW-0690">Ribosome biogenesis</keyword>
<dbReference type="HAMAP" id="MF_01077">
    <property type="entry name" value="RimP"/>
    <property type="match status" value="1"/>
</dbReference>
<organism evidence="7 8">
    <name type="scientific">Roseateles asaccharophilus</name>
    <dbReference type="NCBI Taxonomy" id="582607"/>
    <lineage>
        <taxon>Bacteria</taxon>
        <taxon>Pseudomonadati</taxon>
        <taxon>Pseudomonadota</taxon>
        <taxon>Betaproteobacteria</taxon>
        <taxon>Burkholderiales</taxon>
        <taxon>Sphaerotilaceae</taxon>
        <taxon>Roseateles</taxon>
    </lineage>
</organism>
<dbReference type="NCBIfam" id="NF000929">
    <property type="entry name" value="PRK00092.2-1"/>
    <property type="match status" value="1"/>
</dbReference>
<reference evidence="7 8" key="1">
    <citation type="submission" date="2019-03" db="EMBL/GenBank/DDBJ databases">
        <title>Genomic Encyclopedia of Type Strains, Phase IV (KMG-IV): sequencing the most valuable type-strain genomes for metagenomic binning, comparative biology and taxonomic classification.</title>
        <authorList>
            <person name="Goeker M."/>
        </authorList>
    </citation>
    <scope>NUCLEOTIDE SEQUENCE [LARGE SCALE GENOMIC DNA]</scope>
    <source>
        <strain evidence="7 8">DSM 25082</strain>
    </source>
</reference>
<keyword evidence="8" id="KW-1185">Reference proteome</keyword>
<proteinExistence type="inferred from homology"/>
<dbReference type="InterPro" id="IPR028989">
    <property type="entry name" value="RimP_N"/>
</dbReference>
<evidence type="ECO:0000259" key="5">
    <source>
        <dbReference type="Pfam" id="PF02576"/>
    </source>
</evidence>
<dbReference type="Gene3D" id="3.30.300.70">
    <property type="entry name" value="RimP-like superfamily, N-terminal"/>
    <property type="match status" value="1"/>
</dbReference>
<accession>A0A4R6N4C1</accession>